<evidence type="ECO:0000256" key="14">
    <source>
        <dbReference type="SAM" id="Phobius"/>
    </source>
</evidence>
<name>A0AA36FUQ9_9BILA</name>
<protein>
    <recommendedName>
        <fullName evidence="20">Cation-transporting ATPase</fullName>
    </recommendedName>
</protein>
<dbReference type="Pfam" id="PF00689">
    <property type="entry name" value="Cation_ATPase_C"/>
    <property type="match status" value="1"/>
</dbReference>
<evidence type="ECO:0000259" key="17">
    <source>
        <dbReference type="Pfam" id="PF00690"/>
    </source>
</evidence>
<dbReference type="Proteomes" id="UP001177023">
    <property type="component" value="Unassembled WGS sequence"/>
</dbReference>
<feature type="region of interest" description="Disordered" evidence="13">
    <location>
        <begin position="1109"/>
        <end position="1130"/>
    </location>
</feature>
<dbReference type="InterPro" id="IPR023214">
    <property type="entry name" value="HAD_sf"/>
</dbReference>
<feature type="domain" description="Cation-transporting P-type ATPase C-terminal" evidence="16">
    <location>
        <begin position="842"/>
        <end position="1015"/>
    </location>
</feature>
<dbReference type="SFLD" id="SFLDS00003">
    <property type="entry name" value="Haloacid_Dehalogenase"/>
    <property type="match status" value="1"/>
</dbReference>
<evidence type="ECO:0000256" key="11">
    <source>
        <dbReference type="ARBA" id="ARBA00023136"/>
    </source>
</evidence>
<dbReference type="Pfam" id="PF13246">
    <property type="entry name" value="Cation_ATPase"/>
    <property type="match status" value="1"/>
</dbReference>
<dbReference type="FunFam" id="1.20.1110.10:FF:000023">
    <property type="entry name" value="Cation-transporting ATPase"/>
    <property type="match status" value="1"/>
</dbReference>
<feature type="domain" description="P-type ATPase A" evidence="15">
    <location>
        <begin position="159"/>
        <end position="283"/>
    </location>
</feature>
<feature type="transmembrane region" description="Helical" evidence="14">
    <location>
        <begin position="336"/>
        <end position="356"/>
    </location>
</feature>
<keyword evidence="7" id="KW-0067">ATP-binding</keyword>
<evidence type="ECO:0000259" key="15">
    <source>
        <dbReference type="Pfam" id="PF00122"/>
    </source>
</evidence>
<dbReference type="GO" id="GO:0015662">
    <property type="term" value="F:P-type ion transporter activity"/>
    <property type="evidence" value="ECO:0007669"/>
    <property type="project" value="InterPro"/>
</dbReference>
<keyword evidence="11 14" id="KW-0472">Membrane</keyword>
<dbReference type="PROSITE" id="PS00154">
    <property type="entry name" value="ATPASE_E1_E2"/>
    <property type="match status" value="1"/>
</dbReference>
<dbReference type="Gene3D" id="1.20.1110.10">
    <property type="entry name" value="Calcium-transporting ATPase, transmembrane domain"/>
    <property type="match status" value="1"/>
</dbReference>
<comment type="similarity">
    <text evidence="2">Belongs to the cation transport ATPase (P-type) (TC 3.A.3) family. Type V subfamily.</text>
</comment>
<feature type="transmembrane region" description="Helical" evidence="14">
    <location>
        <begin position="848"/>
        <end position="868"/>
    </location>
</feature>
<dbReference type="GO" id="GO:0005886">
    <property type="term" value="C:plasma membrane"/>
    <property type="evidence" value="ECO:0007669"/>
    <property type="project" value="UniProtKB-ARBA"/>
</dbReference>
<evidence type="ECO:0000259" key="16">
    <source>
        <dbReference type="Pfam" id="PF00689"/>
    </source>
</evidence>
<keyword evidence="6" id="KW-0547">Nucleotide-binding</keyword>
<sequence length="1307" mass="145219">MKNRDGHDVVLPDGDGNYRTAHRPRFFTYRKVAFVWFADREEFLPISELDSRVPLETFYQILHAEKGLSDEEVSQRQAVYGKNLIEVVLRSILVLLFCEAISPFYIFQVFSVGIWYSDEYQIYASIIVLMSLTSISLDVIQTRKQETKLRSMVHSSGPVDVVRNGGQVTQLDSSQLVPGDTILVPQHGGMMHCDAVLMTGTVIINESMLTGESVPVTKVALTTSDDHQPEDTVARFDFSRHSKHVLYCGTQVLQTRYYGGKPVRAIVLRTAYSTTKGQLMRSVMYPKPVDFQFTKDLFKFIGFLVSIACVGFAYTVGVMVSRGQGIFKIIVRASDLITIVVPPALPAAITLVYANAQIRLKRKDIFCISPSTIPMCGSINTVCFDKTGTLTEDGLDFHTMRAVKPAVTNAASHFGAETSKMLPRELPRDGEIIKAVATCHSLTRINGVLHGDPLDLILFNQSRWTIDENCGSERSDDEISRFDTVQPTVVKPPPEDVPIFRSSDFAVIRQFTFSSSLQRMSVIVNSPVEETGRKMTLYSKGSPEMILSLCDKTTVPDDYLETVNKYAQHGYRLIAVAKRDLVLSFAKAQKVPRHSVETGLELLGLIVMENRLKPQSLPVINELNRANIRAVMVTGDNLLTALSVGRECGIIRPNRTAYLVEHQTGQLAADGRTQLTLRQSVSSSEDILDEQLNSDPLSPELQGNYQLCIAGPTFAVICHEYPELMDNLMTVCDVFARMSPDQKQFLVNHLQTLDYIVAMCGDGANDCAALKAAHAGISLSDAEASIAAPFTSKIPDIRCVPIIIREGRAALVTAFAIFKYMAGYSLTQFVTILQLYWIGTNLTDGQFLFIDLFIITVNALFFGAAEAYDTLCSKPPPRRLLSPASMVSVLGQLTIMLTTQLFIFVWTSQQTWFIPFVPSPPDEEEVKRSQQGTALFGVSVFQYLTLVAMYSKGSAHRKSIFTNRYLCLTLFVTTAASFYVVLFPADWVAALLDYVKIPDMTRVFVVLIAAFSSVLSFIFNQLVVEHLIGNMGARWLKQRRLRDPNAETDKWERIMCRIGHDVSWLRKNVRQIGADQASIKSGATALDSSVHQKPSVSFAAPAARTRRNVAPVSDTPGIADDATALPSPVSVDDQQLDKIGTSCLTRGDHEQLAGGILRHGMARVFNVKLANEAQKAIGLAELRGVAGFAPPRPWAAFREPALSNEIPAATPIEEYYALREPRSEARSLDSADFFEWNFPPAIDFLDARFPAIRLAYRHAFQAIYRRRTGANGRIDRNTVERMIDGYRAVSPRVGHVITTLILNDDCL</sequence>
<keyword evidence="9" id="KW-1278">Translocase</keyword>
<accession>A0AA36FUQ9</accession>
<dbReference type="GO" id="GO:0016887">
    <property type="term" value="F:ATP hydrolysis activity"/>
    <property type="evidence" value="ECO:0007669"/>
    <property type="project" value="InterPro"/>
</dbReference>
<feature type="domain" description="Cation-transporting P-type ATPase N-terminal" evidence="17">
    <location>
        <begin position="52"/>
        <end position="115"/>
    </location>
</feature>
<dbReference type="InterPro" id="IPR001757">
    <property type="entry name" value="P_typ_ATPase"/>
</dbReference>
<evidence type="ECO:0000313" key="19">
    <source>
        <dbReference type="Proteomes" id="UP001177023"/>
    </source>
</evidence>
<dbReference type="GO" id="GO:0015203">
    <property type="term" value="F:polyamine transmembrane transporter activity"/>
    <property type="evidence" value="ECO:0007669"/>
    <property type="project" value="TreeGrafter"/>
</dbReference>
<dbReference type="GO" id="GO:0046872">
    <property type="term" value="F:metal ion binding"/>
    <property type="evidence" value="ECO:0007669"/>
    <property type="project" value="UniProtKB-KW"/>
</dbReference>
<evidence type="ECO:0000256" key="13">
    <source>
        <dbReference type="SAM" id="MobiDB-lite"/>
    </source>
</evidence>
<evidence type="ECO:0000256" key="5">
    <source>
        <dbReference type="ARBA" id="ARBA00022723"/>
    </source>
</evidence>
<dbReference type="InterPro" id="IPR047821">
    <property type="entry name" value="P5B-type_ATPase"/>
</dbReference>
<dbReference type="FunFam" id="3.40.50.1000:FF:000068">
    <property type="entry name" value="Cation-transporting ATPase"/>
    <property type="match status" value="1"/>
</dbReference>
<dbReference type="PANTHER" id="PTHR45630:SF8">
    <property type="entry name" value="CATION-TRANSPORTING ATPASE"/>
    <property type="match status" value="1"/>
</dbReference>
<reference evidence="18" key="1">
    <citation type="submission" date="2023-06" db="EMBL/GenBank/DDBJ databases">
        <authorList>
            <person name="Delattre M."/>
        </authorList>
    </citation>
    <scope>NUCLEOTIDE SEQUENCE</scope>
    <source>
        <strain evidence="18">AF72</strain>
    </source>
</reference>
<keyword evidence="19" id="KW-1185">Reference proteome</keyword>
<feature type="transmembrane region" description="Helical" evidence="14">
    <location>
        <begin position="811"/>
        <end position="836"/>
    </location>
</feature>
<dbReference type="CDD" id="cd07542">
    <property type="entry name" value="P-type_ATPase_cation"/>
    <property type="match status" value="1"/>
</dbReference>
<dbReference type="PRINTS" id="PR00119">
    <property type="entry name" value="CATATPASE"/>
</dbReference>
<dbReference type="GO" id="GO:0019829">
    <property type="term" value="F:ATPase-coupled monoatomic cation transmembrane transporter activity"/>
    <property type="evidence" value="ECO:0007669"/>
    <property type="project" value="InterPro"/>
</dbReference>
<evidence type="ECO:0000256" key="12">
    <source>
        <dbReference type="ARBA" id="ARBA00049360"/>
    </source>
</evidence>
<dbReference type="InterPro" id="IPR059000">
    <property type="entry name" value="ATPase_P-type_domA"/>
</dbReference>
<dbReference type="SUPFAM" id="SSF81665">
    <property type="entry name" value="Calcium ATPase, transmembrane domain M"/>
    <property type="match status" value="1"/>
</dbReference>
<dbReference type="NCBIfam" id="TIGR01494">
    <property type="entry name" value="ATPase_P-type"/>
    <property type="match status" value="2"/>
</dbReference>
<dbReference type="Pfam" id="PF00122">
    <property type="entry name" value="E1-E2_ATPase"/>
    <property type="match status" value="1"/>
</dbReference>
<dbReference type="EMBL" id="CATQJA010000562">
    <property type="protein sequence ID" value="CAJ0561551.1"/>
    <property type="molecule type" value="Genomic_DNA"/>
</dbReference>
<feature type="transmembrane region" description="Helical" evidence="14">
    <location>
        <begin position="934"/>
        <end position="953"/>
    </location>
</feature>
<comment type="subcellular location">
    <subcellularLocation>
        <location evidence="1">Membrane</location>
        <topology evidence="1">Multi-pass membrane protein</topology>
    </subcellularLocation>
</comment>
<keyword evidence="10 14" id="KW-1133">Transmembrane helix</keyword>
<dbReference type="InterPro" id="IPR036412">
    <property type="entry name" value="HAD-like_sf"/>
</dbReference>
<feature type="transmembrane region" description="Helical" evidence="14">
    <location>
        <begin position="965"/>
        <end position="983"/>
    </location>
</feature>
<organism evidence="18 19">
    <name type="scientific">Mesorhabditis spiculigera</name>
    <dbReference type="NCBI Taxonomy" id="96644"/>
    <lineage>
        <taxon>Eukaryota</taxon>
        <taxon>Metazoa</taxon>
        <taxon>Ecdysozoa</taxon>
        <taxon>Nematoda</taxon>
        <taxon>Chromadorea</taxon>
        <taxon>Rhabditida</taxon>
        <taxon>Rhabditina</taxon>
        <taxon>Rhabditomorpha</taxon>
        <taxon>Rhabditoidea</taxon>
        <taxon>Rhabditidae</taxon>
        <taxon>Mesorhabditinae</taxon>
        <taxon>Mesorhabditis</taxon>
    </lineage>
</organism>
<dbReference type="InterPro" id="IPR004014">
    <property type="entry name" value="ATPase_P-typ_cation-transptr_N"/>
</dbReference>
<feature type="transmembrane region" description="Helical" evidence="14">
    <location>
        <begin position="297"/>
        <end position="316"/>
    </location>
</feature>
<evidence type="ECO:0000256" key="10">
    <source>
        <dbReference type="ARBA" id="ARBA00022989"/>
    </source>
</evidence>
<dbReference type="SFLD" id="SFLDF00027">
    <property type="entry name" value="p-type_atpase"/>
    <property type="match status" value="1"/>
</dbReference>
<gene>
    <name evidence="18" type="ORF">MSPICULIGERA_LOCUS1866</name>
</gene>
<dbReference type="FunFam" id="3.40.1110.10:FF:000130">
    <property type="entry name" value="Cation-transporting ATPase"/>
    <property type="match status" value="1"/>
</dbReference>
<evidence type="ECO:0000256" key="9">
    <source>
        <dbReference type="ARBA" id="ARBA00022967"/>
    </source>
</evidence>
<comment type="caution">
    <text evidence="18">The sequence shown here is derived from an EMBL/GenBank/DDBJ whole genome shotgun (WGS) entry which is preliminary data.</text>
</comment>
<dbReference type="InterPro" id="IPR023299">
    <property type="entry name" value="ATPase_P-typ_cyto_dom_N"/>
</dbReference>
<dbReference type="InterPro" id="IPR006068">
    <property type="entry name" value="ATPase_P-typ_cation-transptr_C"/>
</dbReference>
<dbReference type="Gene3D" id="2.70.150.10">
    <property type="entry name" value="Calcium-transporting ATPase, cytoplasmic transduction domain A"/>
    <property type="match status" value="1"/>
</dbReference>
<keyword evidence="4 14" id="KW-0812">Transmembrane</keyword>
<dbReference type="InterPro" id="IPR018303">
    <property type="entry name" value="ATPase_P-typ_P_site"/>
</dbReference>
<evidence type="ECO:0000256" key="4">
    <source>
        <dbReference type="ARBA" id="ARBA00022692"/>
    </source>
</evidence>
<dbReference type="InterPro" id="IPR044492">
    <property type="entry name" value="P_typ_ATPase_HD_dom"/>
</dbReference>
<dbReference type="InterPro" id="IPR023298">
    <property type="entry name" value="ATPase_P-typ_TM_dom_sf"/>
</dbReference>
<dbReference type="PROSITE" id="PS01229">
    <property type="entry name" value="COF_2"/>
    <property type="match status" value="1"/>
</dbReference>
<evidence type="ECO:0000256" key="8">
    <source>
        <dbReference type="ARBA" id="ARBA00022842"/>
    </source>
</evidence>
<evidence type="ECO:0000256" key="7">
    <source>
        <dbReference type="ARBA" id="ARBA00022840"/>
    </source>
</evidence>
<evidence type="ECO:0000313" key="18">
    <source>
        <dbReference type="EMBL" id="CAJ0561551.1"/>
    </source>
</evidence>
<dbReference type="PANTHER" id="PTHR45630">
    <property type="entry name" value="CATION-TRANSPORTING ATPASE-RELATED"/>
    <property type="match status" value="1"/>
</dbReference>
<dbReference type="Pfam" id="PF00690">
    <property type="entry name" value="Cation_ATPase_N"/>
    <property type="match status" value="1"/>
</dbReference>
<evidence type="ECO:0000256" key="3">
    <source>
        <dbReference type="ARBA" id="ARBA00022553"/>
    </source>
</evidence>
<dbReference type="InterPro" id="IPR008250">
    <property type="entry name" value="ATPase_P-typ_transduc_dom_A_sf"/>
</dbReference>
<dbReference type="GO" id="GO:0005524">
    <property type="term" value="F:ATP binding"/>
    <property type="evidence" value="ECO:0007669"/>
    <property type="project" value="UniProtKB-KW"/>
</dbReference>
<dbReference type="NCBIfam" id="TIGR01657">
    <property type="entry name" value="P-ATPase-V"/>
    <property type="match status" value="1"/>
</dbReference>
<evidence type="ECO:0000256" key="6">
    <source>
        <dbReference type="ARBA" id="ARBA00022741"/>
    </source>
</evidence>
<dbReference type="SUPFAM" id="SSF81660">
    <property type="entry name" value="Metal cation-transporting ATPase, ATP-binding domain N"/>
    <property type="match status" value="1"/>
</dbReference>
<proteinExistence type="inferred from homology"/>
<dbReference type="SUPFAM" id="SSF56784">
    <property type="entry name" value="HAD-like"/>
    <property type="match status" value="1"/>
</dbReference>
<keyword evidence="5" id="KW-0479">Metal-binding</keyword>
<dbReference type="SUPFAM" id="SSF81653">
    <property type="entry name" value="Calcium ATPase, transduction domain A"/>
    <property type="match status" value="1"/>
</dbReference>
<dbReference type="Gene3D" id="3.40.50.1000">
    <property type="entry name" value="HAD superfamily/HAD-like"/>
    <property type="match status" value="1"/>
</dbReference>
<keyword evidence="8" id="KW-0460">Magnesium</keyword>
<evidence type="ECO:0000256" key="1">
    <source>
        <dbReference type="ARBA" id="ARBA00004141"/>
    </source>
</evidence>
<feature type="transmembrane region" description="Helical" evidence="14">
    <location>
        <begin position="880"/>
        <end position="906"/>
    </location>
</feature>
<feature type="transmembrane region" description="Helical" evidence="14">
    <location>
        <begin position="1003"/>
        <end position="1024"/>
    </location>
</feature>
<feature type="transmembrane region" description="Helical" evidence="14">
    <location>
        <begin position="92"/>
        <end position="116"/>
    </location>
</feature>
<dbReference type="SFLD" id="SFLDG00002">
    <property type="entry name" value="C1.7:_P-type_atpase_like"/>
    <property type="match status" value="1"/>
</dbReference>
<feature type="transmembrane region" description="Helical" evidence="14">
    <location>
        <begin position="122"/>
        <end position="140"/>
    </location>
</feature>
<evidence type="ECO:0008006" key="20">
    <source>
        <dbReference type="Google" id="ProtNLM"/>
    </source>
</evidence>
<evidence type="ECO:0000256" key="2">
    <source>
        <dbReference type="ARBA" id="ARBA00006000"/>
    </source>
</evidence>
<dbReference type="Gene3D" id="3.40.1110.10">
    <property type="entry name" value="Calcium-transporting ATPase, cytoplasmic domain N"/>
    <property type="match status" value="1"/>
</dbReference>
<comment type="catalytic activity">
    <reaction evidence="12">
        <text>ATP + H2O = ADP + phosphate + H(+)</text>
        <dbReference type="Rhea" id="RHEA:13065"/>
        <dbReference type="ChEBI" id="CHEBI:15377"/>
        <dbReference type="ChEBI" id="CHEBI:15378"/>
        <dbReference type="ChEBI" id="CHEBI:30616"/>
        <dbReference type="ChEBI" id="CHEBI:43474"/>
        <dbReference type="ChEBI" id="CHEBI:456216"/>
    </reaction>
</comment>
<keyword evidence="3" id="KW-0597">Phosphoprotein</keyword>
<dbReference type="GO" id="GO:0006874">
    <property type="term" value="P:intracellular calcium ion homeostasis"/>
    <property type="evidence" value="ECO:0007669"/>
    <property type="project" value="TreeGrafter"/>
</dbReference>
<dbReference type="InterPro" id="IPR006544">
    <property type="entry name" value="P-type_TPase_V"/>
</dbReference>
<feature type="non-terminal residue" evidence="18">
    <location>
        <position position="1"/>
    </location>
</feature>